<evidence type="ECO:0000313" key="1">
    <source>
        <dbReference type="EMBL" id="CAL4134968.1"/>
    </source>
</evidence>
<sequence>DTSNGFSVLIMTLANGRAVFWRVSANLDLQDTEFEKGIEIMSVEEFKLENISSMHLLIGKGHSGFLTVGNCHGQVKMFEIHFDKRKVLLKNYGFAHEDEDNLNVNHIHVSYIEEGKTIPTRCSFSWLLPN</sequence>
<evidence type="ECO:0000313" key="2">
    <source>
        <dbReference type="Proteomes" id="UP001497623"/>
    </source>
</evidence>
<proteinExistence type="predicted"/>
<accession>A0AAV2RS64</accession>
<reference evidence="1 2" key="1">
    <citation type="submission" date="2024-05" db="EMBL/GenBank/DDBJ databases">
        <authorList>
            <person name="Wallberg A."/>
        </authorList>
    </citation>
    <scope>NUCLEOTIDE SEQUENCE [LARGE SCALE GENOMIC DNA]</scope>
</reference>
<keyword evidence="2" id="KW-1185">Reference proteome</keyword>
<dbReference type="Proteomes" id="UP001497623">
    <property type="component" value="Unassembled WGS sequence"/>
</dbReference>
<dbReference type="AlphaFoldDB" id="A0AAV2RS64"/>
<protein>
    <submittedName>
        <fullName evidence="1">Uncharacterized protein</fullName>
    </submittedName>
</protein>
<gene>
    <name evidence="1" type="ORF">MNOR_LOCUS27506</name>
</gene>
<comment type="caution">
    <text evidence="1">The sequence shown here is derived from an EMBL/GenBank/DDBJ whole genome shotgun (WGS) entry which is preliminary data.</text>
</comment>
<feature type="non-terminal residue" evidence="1">
    <location>
        <position position="1"/>
    </location>
</feature>
<feature type="non-terminal residue" evidence="1">
    <location>
        <position position="130"/>
    </location>
</feature>
<name>A0AAV2RS64_MEGNR</name>
<organism evidence="1 2">
    <name type="scientific">Meganyctiphanes norvegica</name>
    <name type="common">Northern krill</name>
    <name type="synonym">Thysanopoda norvegica</name>
    <dbReference type="NCBI Taxonomy" id="48144"/>
    <lineage>
        <taxon>Eukaryota</taxon>
        <taxon>Metazoa</taxon>
        <taxon>Ecdysozoa</taxon>
        <taxon>Arthropoda</taxon>
        <taxon>Crustacea</taxon>
        <taxon>Multicrustacea</taxon>
        <taxon>Malacostraca</taxon>
        <taxon>Eumalacostraca</taxon>
        <taxon>Eucarida</taxon>
        <taxon>Euphausiacea</taxon>
        <taxon>Euphausiidae</taxon>
        <taxon>Meganyctiphanes</taxon>
    </lineage>
</organism>
<dbReference type="EMBL" id="CAXKWB010029025">
    <property type="protein sequence ID" value="CAL4134968.1"/>
    <property type="molecule type" value="Genomic_DNA"/>
</dbReference>